<evidence type="ECO:0000256" key="7">
    <source>
        <dbReference type="ARBA" id="ARBA00023116"/>
    </source>
</evidence>
<evidence type="ECO:0000256" key="10">
    <source>
        <dbReference type="RuleBase" id="RU003410"/>
    </source>
</evidence>
<dbReference type="Gene3D" id="3.20.70.20">
    <property type="match status" value="1"/>
</dbReference>
<keyword evidence="6 10" id="KW-0560">Oxidoreductase</keyword>
<evidence type="ECO:0000256" key="1">
    <source>
        <dbReference type="ARBA" id="ARBA00010406"/>
    </source>
</evidence>
<dbReference type="FunFam" id="3.20.70.20:FF:000014">
    <property type="entry name" value="Ribonucleoside-diphosphate reductase"/>
    <property type="match status" value="1"/>
</dbReference>
<dbReference type="RefSeq" id="WP_101355689.1">
    <property type="nucleotide sequence ID" value="NZ_PIQO01000017.1"/>
</dbReference>
<keyword evidence="5 9" id="KW-0067">ATP-binding</keyword>
<comment type="similarity">
    <text evidence="1 10">Belongs to the ribonucleoside diphosphate reductase large chain family.</text>
</comment>
<dbReference type="Pfam" id="PF00317">
    <property type="entry name" value="Ribonuc_red_lgN"/>
    <property type="match status" value="1"/>
</dbReference>
<dbReference type="InterPro" id="IPR000788">
    <property type="entry name" value="RNR_lg_C"/>
</dbReference>
<dbReference type="GO" id="GO:0009263">
    <property type="term" value="P:deoxyribonucleotide biosynthetic process"/>
    <property type="evidence" value="ECO:0007669"/>
    <property type="project" value="UniProtKB-KW"/>
</dbReference>
<proteinExistence type="inferred from homology"/>
<evidence type="ECO:0000313" key="13">
    <source>
        <dbReference type="Proteomes" id="UP000233440"/>
    </source>
</evidence>
<keyword evidence="3" id="KW-0021">Allosteric enzyme</keyword>
<dbReference type="PROSITE" id="PS51161">
    <property type="entry name" value="ATP_CONE"/>
    <property type="match status" value="1"/>
</dbReference>
<reference evidence="12 13" key="1">
    <citation type="submission" date="2017-11" db="EMBL/GenBank/DDBJ databases">
        <title>Bacillus camelliae sp. nov., isolated from pu'er tea.</title>
        <authorList>
            <person name="Niu L."/>
        </authorList>
    </citation>
    <scope>NUCLEOTIDE SEQUENCE [LARGE SCALE GENOMIC DNA]</scope>
    <source>
        <strain evidence="12 13">7578-1</strain>
    </source>
</reference>
<dbReference type="PANTHER" id="PTHR11573:SF6">
    <property type="entry name" value="RIBONUCLEOSIDE-DIPHOSPHATE REDUCTASE LARGE SUBUNIT"/>
    <property type="match status" value="1"/>
</dbReference>
<dbReference type="NCBIfam" id="TIGR02506">
    <property type="entry name" value="NrdE_NrdA"/>
    <property type="match status" value="1"/>
</dbReference>
<comment type="function">
    <text evidence="10">Provides the precursors necessary for DNA synthesis. Catalyzes the biosynthesis of deoxyribonucleotides from the corresponding ribonucleotides.</text>
</comment>
<evidence type="ECO:0000256" key="5">
    <source>
        <dbReference type="ARBA" id="ARBA00022840"/>
    </source>
</evidence>
<dbReference type="Proteomes" id="UP000233440">
    <property type="component" value="Unassembled WGS sequence"/>
</dbReference>
<dbReference type="SUPFAM" id="SSF51998">
    <property type="entry name" value="PFL-like glycyl radical enzymes"/>
    <property type="match status" value="1"/>
</dbReference>
<dbReference type="AlphaFoldDB" id="A0A2N3LG18"/>
<dbReference type="Pfam" id="PF02867">
    <property type="entry name" value="Ribonuc_red_lgC"/>
    <property type="match status" value="1"/>
</dbReference>
<dbReference type="InterPro" id="IPR039718">
    <property type="entry name" value="Rrm1"/>
</dbReference>
<comment type="catalytic activity">
    <reaction evidence="8 10">
        <text>a 2'-deoxyribonucleoside 5'-diphosphate + [thioredoxin]-disulfide + H2O = a ribonucleoside 5'-diphosphate + [thioredoxin]-dithiol</text>
        <dbReference type="Rhea" id="RHEA:23252"/>
        <dbReference type="Rhea" id="RHEA-COMP:10698"/>
        <dbReference type="Rhea" id="RHEA-COMP:10700"/>
        <dbReference type="ChEBI" id="CHEBI:15377"/>
        <dbReference type="ChEBI" id="CHEBI:29950"/>
        <dbReference type="ChEBI" id="CHEBI:50058"/>
        <dbReference type="ChEBI" id="CHEBI:57930"/>
        <dbReference type="ChEBI" id="CHEBI:73316"/>
        <dbReference type="EC" id="1.17.4.1"/>
    </reaction>
</comment>
<evidence type="ECO:0000256" key="6">
    <source>
        <dbReference type="ARBA" id="ARBA00023002"/>
    </source>
</evidence>
<dbReference type="EC" id="1.17.4.1" evidence="2 10"/>
<dbReference type="PANTHER" id="PTHR11573">
    <property type="entry name" value="RIBONUCLEOSIDE-DIPHOSPHATE REDUCTASE LARGE CHAIN"/>
    <property type="match status" value="1"/>
</dbReference>
<dbReference type="InterPro" id="IPR005144">
    <property type="entry name" value="ATP-cone_dom"/>
</dbReference>
<dbReference type="NCBIfam" id="NF006665">
    <property type="entry name" value="PRK09209.1"/>
    <property type="match status" value="1"/>
</dbReference>
<gene>
    <name evidence="12" type="ORF">CWO92_18460</name>
</gene>
<keyword evidence="13" id="KW-1185">Reference proteome</keyword>
<dbReference type="GO" id="GO:0004748">
    <property type="term" value="F:ribonucleoside-diphosphate reductase activity, thioredoxin disulfide as acceptor"/>
    <property type="evidence" value="ECO:0007669"/>
    <property type="project" value="UniProtKB-EC"/>
</dbReference>
<dbReference type="InterPro" id="IPR013509">
    <property type="entry name" value="RNR_lsu_N"/>
</dbReference>
<dbReference type="EMBL" id="PIQO01000017">
    <property type="protein sequence ID" value="PKR83549.1"/>
    <property type="molecule type" value="Genomic_DNA"/>
</dbReference>
<accession>A0A2N3LG18</accession>
<keyword evidence="4 9" id="KW-0547">Nucleotide-binding</keyword>
<evidence type="ECO:0000256" key="8">
    <source>
        <dbReference type="ARBA" id="ARBA00047754"/>
    </source>
</evidence>
<evidence type="ECO:0000256" key="2">
    <source>
        <dbReference type="ARBA" id="ARBA00012274"/>
    </source>
</evidence>
<dbReference type="GO" id="GO:0005524">
    <property type="term" value="F:ATP binding"/>
    <property type="evidence" value="ECO:0007669"/>
    <property type="project" value="UniProtKB-UniRule"/>
</dbReference>
<evidence type="ECO:0000256" key="4">
    <source>
        <dbReference type="ARBA" id="ARBA00022741"/>
    </source>
</evidence>
<protein>
    <recommendedName>
        <fullName evidence="2 10">Ribonucleoside-diphosphate reductase</fullName>
        <ecNumber evidence="2 10">1.17.4.1</ecNumber>
    </recommendedName>
</protein>
<keyword evidence="7 10" id="KW-0215">Deoxyribonucleotide synthesis</keyword>
<organism evidence="12 13">
    <name type="scientific">Heyndrickxia camelliae</name>
    <dbReference type="NCBI Taxonomy" id="1707093"/>
    <lineage>
        <taxon>Bacteria</taxon>
        <taxon>Bacillati</taxon>
        <taxon>Bacillota</taxon>
        <taxon>Bacilli</taxon>
        <taxon>Bacillales</taxon>
        <taxon>Bacillaceae</taxon>
        <taxon>Heyndrickxia</taxon>
    </lineage>
</organism>
<dbReference type="UniPathway" id="UPA00326"/>
<dbReference type="CDD" id="cd01679">
    <property type="entry name" value="RNR_I"/>
    <property type="match status" value="1"/>
</dbReference>
<evidence type="ECO:0000256" key="3">
    <source>
        <dbReference type="ARBA" id="ARBA00022533"/>
    </source>
</evidence>
<evidence type="ECO:0000256" key="9">
    <source>
        <dbReference type="PROSITE-ProRule" id="PRU00492"/>
    </source>
</evidence>
<feature type="domain" description="ATP-cone" evidence="11">
    <location>
        <begin position="7"/>
        <end position="101"/>
    </location>
</feature>
<dbReference type="GO" id="GO:0005971">
    <property type="term" value="C:ribonucleoside-diphosphate reductase complex"/>
    <property type="evidence" value="ECO:0007669"/>
    <property type="project" value="TreeGrafter"/>
</dbReference>
<dbReference type="OrthoDB" id="9762933at2"/>
<dbReference type="InterPro" id="IPR013346">
    <property type="entry name" value="NrdE_NrdA_C"/>
</dbReference>
<evidence type="ECO:0000313" key="12">
    <source>
        <dbReference type="EMBL" id="PKR83549.1"/>
    </source>
</evidence>
<dbReference type="PRINTS" id="PR01183">
    <property type="entry name" value="RIBORDTASEM1"/>
</dbReference>
<dbReference type="InterPro" id="IPR008926">
    <property type="entry name" value="RNR_R1-su_N"/>
</dbReference>
<dbReference type="SUPFAM" id="SSF48168">
    <property type="entry name" value="R1 subunit of ribonucleotide reductase, N-terminal domain"/>
    <property type="match status" value="1"/>
</dbReference>
<sequence>MKGCNLLTLITKNKGRRKLPYDQNRLEKYIDNIMQEFPNLDTQKYKQRIFNTITSSEEFRAAEITNKLILNALDNITIEEPQWTYVASRLFLKRIYKEAAYNRSYDDSKKYGNFYGLLKTLGEKGIYSELILKEYTREEIELAEGFIDPDKDNLFTYIGLKTLVDRYLAKDHDGKIFELPQERALVVSMVLMSKEDKSKRMDLVKESYWALSNQYMTVATPTWSNAGKSYGQLSSCFIDTVEDSLQGIFDSNTDVANLSKNAGGIGVYLGKIRAKNSDIKGFKGASSGVIPWMRQLNNTAVSVDQLGTRQGSIAVYLDVWHKDIFPFLEAKLNNGDERFKTHDLFTGVCLPDLFMEQVEKRGDWYLFDPHEIEQVMGYSLEDFYDEKEGEGSFRDKYEECVQCNELHKEKVPAIEIMKAIMKSQLETGTPFMFYRDEVNRKNPNKHAGMIYSSNLCTEIMENMSPTSVTKQYTDDGKIIIEKQAGDFVVCNLSSVHLGNTVKDDVLERLIPIQIRMLDNVIDLNNIPVLQAQLTNQKYRGIGLGTFSWHQLLALKGIRWESEEAVDYADKLYEKIAYLAIKASSEIAKEKGTYKVFEGSEWQTGKYFERRNYGELDDGSRLVTNEQWDVLKQSVQSDGMRNAWLFAVAPNGSTSILGNGTASIDPVFNRLYFEEKKNYKIPVTVPDLNPKTTWFYNSAYEIDQLWSIKQNAARQKHIDQSQSFNLYVKNNIKAKDLLELHMTAWKLKLKTSYYVRSTAVDITECETCAS</sequence>
<comment type="caution">
    <text evidence="12">The sequence shown here is derived from an EMBL/GenBank/DDBJ whole genome shotgun (WGS) entry which is preliminary data.</text>
</comment>
<name>A0A2N3LG18_9BACI</name>
<evidence type="ECO:0000259" key="11">
    <source>
        <dbReference type="PROSITE" id="PS51161"/>
    </source>
</evidence>